<organism evidence="2 3">
    <name type="scientific">Stomatobaculum longum</name>
    <dbReference type="NCBI Taxonomy" id="796942"/>
    <lineage>
        <taxon>Bacteria</taxon>
        <taxon>Bacillati</taxon>
        <taxon>Bacillota</taxon>
        <taxon>Clostridia</taxon>
        <taxon>Lachnospirales</taxon>
        <taxon>Lachnospiraceae</taxon>
        <taxon>Stomatobaculum</taxon>
    </lineage>
</organism>
<dbReference type="GeneID" id="86941309"/>
<comment type="caution">
    <text evidence="2">The sequence shown here is derived from an EMBL/GenBank/DDBJ whole genome shotgun (WGS) entry which is preliminary data.</text>
</comment>
<dbReference type="Proteomes" id="UP000018466">
    <property type="component" value="Unassembled WGS sequence"/>
</dbReference>
<name>A0AA36Y3Y7_9FIRM</name>
<feature type="signal peptide" evidence="1">
    <location>
        <begin position="1"/>
        <end position="25"/>
    </location>
</feature>
<evidence type="ECO:0000256" key="1">
    <source>
        <dbReference type="SAM" id="SignalP"/>
    </source>
</evidence>
<accession>A0AA36Y3Y7</accession>
<dbReference type="RefSeq" id="WP_009533413.1">
    <property type="nucleotide sequence ID" value="NZ_JH590863.1"/>
</dbReference>
<dbReference type="PROSITE" id="PS51257">
    <property type="entry name" value="PROKAR_LIPOPROTEIN"/>
    <property type="match status" value="1"/>
</dbReference>
<protein>
    <submittedName>
        <fullName evidence="2">Uncharacterized protein</fullName>
    </submittedName>
</protein>
<keyword evidence="1" id="KW-0732">Signal</keyword>
<evidence type="ECO:0000313" key="3">
    <source>
        <dbReference type="Proteomes" id="UP000018466"/>
    </source>
</evidence>
<keyword evidence="3" id="KW-1185">Reference proteome</keyword>
<reference evidence="2 3" key="1">
    <citation type="submission" date="2011-10" db="EMBL/GenBank/DDBJ databases">
        <title>The Genome Sequence of Lachnospiraceae bacterium ACC2.</title>
        <authorList>
            <consortium name="The Broad Institute Genome Sequencing Platform"/>
            <person name="Earl A."/>
            <person name="Ward D."/>
            <person name="Feldgarden M."/>
            <person name="Gevers D."/>
            <person name="Sizova M."/>
            <person name="Hazen A."/>
            <person name="Epstein S."/>
            <person name="Young S.K."/>
            <person name="Zeng Q."/>
            <person name="Gargeya S."/>
            <person name="Fitzgerald M."/>
            <person name="Haas B."/>
            <person name="Abouelleil A."/>
            <person name="Alvarado L."/>
            <person name="Arachchi H.M."/>
            <person name="Berlin A."/>
            <person name="Brown A."/>
            <person name="Chapman S.B."/>
            <person name="Chen Z."/>
            <person name="Dunbar C."/>
            <person name="Freedman E."/>
            <person name="Gearin G."/>
            <person name="Goldberg J."/>
            <person name="Griggs A."/>
            <person name="Gujja S."/>
            <person name="Heiman D."/>
            <person name="Howarth C."/>
            <person name="Larson L."/>
            <person name="Lui A."/>
            <person name="MacDonald P.J.P."/>
            <person name="Montmayeur A."/>
            <person name="Murphy C."/>
            <person name="Neiman D."/>
            <person name="Pearson M."/>
            <person name="Priest M."/>
            <person name="Roberts A."/>
            <person name="Saif S."/>
            <person name="Shea T."/>
            <person name="Shenoy N."/>
            <person name="Sisk P."/>
            <person name="Stolte C."/>
            <person name="Sykes S."/>
            <person name="Wortman J."/>
            <person name="Nusbaum C."/>
            <person name="Birren B."/>
        </authorList>
    </citation>
    <scope>NUCLEOTIDE SEQUENCE [LARGE SCALE GENOMIC DNA]</scope>
    <source>
        <strain evidence="2 3">ACC2</strain>
    </source>
</reference>
<proteinExistence type="predicted"/>
<dbReference type="EMBL" id="AGEL01000013">
    <property type="protein sequence ID" value="EHO16035.1"/>
    <property type="molecule type" value="Genomic_DNA"/>
</dbReference>
<feature type="chain" id="PRO_5041349159" evidence="1">
    <location>
        <begin position="26"/>
        <end position="410"/>
    </location>
</feature>
<sequence length="410" mass="46810">MRQNRAQGWKRGVALTMAALFLCTAGGCGTAKQPKGTAAVQTDERISEVITAAKGQTADYLSRKYAKYGDTLTTYYEAEYMPKTEPHTALSETFQTKRYAGTNQLVNVYYSGNPLREQDNYMAFVYRERVETEYQNLLAEVYGADCVKLVAEPVAYIWTDEEIDGNTSFETYMQLVDEQEIIALVRKDEKEKKRDIQKLGKLLKARDLGVNLLLYYVDDEQFGAADMAEVLAQGQYDGNCLCKAVVTCNPQRGEACRAEWRAGNYMPDLWALRREAYADPEKQKTQDEIYRAVLKLPLKKMGVNTGWTLDDILRKANYRKDRFNREELVAYESIRAKLGQAKYKPLRKSYILLLSYRAGHGGPIVKEGEDNRTELWKASNEHIRMYLEFWPGNDDEGGFREGTVFASSEP</sequence>
<dbReference type="AlphaFoldDB" id="A0AA36Y3Y7"/>
<evidence type="ECO:0000313" key="2">
    <source>
        <dbReference type="EMBL" id="EHO16035.1"/>
    </source>
</evidence>
<gene>
    <name evidence="2" type="ORF">HMPREF9623_01581</name>
</gene>